<dbReference type="Gene3D" id="3.40.50.300">
    <property type="entry name" value="P-loop containing nucleotide triphosphate hydrolases"/>
    <property type="match status" value="4"/>
</dbReference>
<evidence type="ECO:0000256" key="14">
    <source>
        <dbReference type="ARBA" id="ARBA00048988"/>
    </source>
</evidence>
<dbReference type="AlphaFoldDB" id="A0A3S4YQ05"/>
<dbReference type="GO" id="GO:0000725">
    <property type="term" value="P:recombinational repair"/>
    <property type="evidence" value="ECO:0007669"/>
    <property type="project" value="TreeGrafter"/>
</dbReference>
<comment type="catalytic activity">
    <reaction evidence="14">
        <text>ATP + H2O = ADP + phosphate + H(+)</text>
        <dbReference type="Rhea" id="RHEA:13065"/>
        <dbReference type="ChEBI" id="CHEBI:15377"/>
        <dbReference type="ChEBI" id="CHEBI:15378"/>
        <dbReference type="ChEBI" id="CHEBI:30616"/>
        <dbReference type="ChEBI" id="CHEBI:43474"/>
        <dbReference type="ChEBI" id="CHEBI:456216"/>
        <dbReference type="EC" id="5.6.2.4"/>
    </reaction>
</comment>
<dbReference type="SUPFAM" id="SSF52540">
    <property type="entry name" value="P-loop containing nucleoside triphosphate hydrolases"/>
    <property type="match status" value="1"/>
</dbReference>
<dbReference type="SUPFAM" id="SSF52980">
    <property type="entry name" value="Restriction endonuclease-like"/>
    <property type="match status" value="1"/>
</dbReference>
<keyword evidence="8 15" id="KW-0067">ATP-binding</keyword>
<dbReference type="RefSeq" id="WP_126465750.1">
    <property type="nucleotide sequence ID" value="NZ_LR134523.1"/>
</dbReference>
<dbReference type="Pfam" id="PF13361">
    <property type="entry name" value="UvrD_C"/>
    <property type="match status" value="2"/>
</dbReference>
<keyword evidence="10" id="KW-0234">DNA repair</keyword>
<evidence type="ECO:0000256" key="10">
    <source>
        <dbReference type="ARBA" id="ARBA00023204"/>
    </source>
</evidence>
<evidence type="ECO:0000256" key="6">
    <source>
        <dbReference type="ARBA" id="ARBA00022806"/>
    </source>
</evidence>
<dbReference type="KEGG" id="piv:NCTC13079_01193"/>
<dbReference type="OrthoDB" id="9810135at2"/>
<dbReference type="PANTHER" id="PTHR11070:SF2">
    <property type="entry name" value="ATP-DEPENDENT DNA HELICASE SRS2"/>
    <property type="match status" value="1"/>
</dbReference>
<evidence type="ECO:0000256" key="1">
    <source>
        <dbReference type="ARBA" id="ARBA00009922"/>
    </source>
</evidence>
<evidence type="ECO:0000256" key="4">
    <source>
        <dbReference type="ARBA" id="ARBA00022763"/>
    </source>
</evidence>
<keyword evidence="4" id="KW-0227">DNA damage</keyword>
<dbReference type="InterPro" id="IPR014017">
    <property type="entry name" value="DNA_helicase_UvrD-like_C"/>
</dbReference>
<dbReference type="Gene3D" id="1.10.10.160">
    <property type="match status" value="1"/>
</dbReference>
<dbReference type="Pfam" id="PF12705">
    <property type="entry name" value="PDDEXK_1"/>
    <property type="match status" value="1"/>
</dbReference>
<dbReference type="GO" id="GO:0016887">
    <property type="term" value="F:ATP hydrolysis activity"/>
    <property type="evidence" value="ECO:0007669"/>
    <property type="project" value="RHEA"/>
</dbReference>
<keyword evidence="3 15" id="KW-0547">Nucleotide-binding</keyword>
<evidence type="ECO:0000256" key="15">
    <source>
        <dbReference type="PROSITE-ProRule" id="PRU00560"/>
    </source>
</evidence>
<feature type="domain" description="UvrD-like helicase ATP-binding" evidence="16">
    <location>
        <begin position="1"/>
        <end position="379"/>
    </location>
</feature>
<evidence type="ECO:0000313" key="19">
    <source>
        <dbReference type="Proteomes" id="UP000269544"/>
    </source>
</evidence>
<name>A0A3S4YQ05_9FIRM</name>
<keyword evidence="11" id="KW-0413">Isomerase</keyword>
<accession>A0A3S4YQ05</accession>
<keyword evidence="2" id="KW-0540">Nuclease</keyword>
<dbReference type="Pfam" id="PF00580">
    <property type="entry name" value="UvrD-helicase"/>
    <property type="match status" value="1"/>
</dbReference>
<evidence type="ECO:0000256" key="3">
    <source>
        <dbReference type="ARBA" id="ARBA00022741"/>
    </source>
</evidence>
<dbReference type="InterPro" id="IPR013986">
    <property type="entry name" value="DExx_box_DNA_helicase_dom_sf"/>
</dbReference>
<organism evidence="18 19">
    <name type="scientific">Aedoeadaptatus ivorii</name>
    <dbReference type="NCBI Taxonomy" id="54006"/>
    <lineage>
        <taxon>Bacteria</taxon>
        <taxon>Bacillati</taxon>
        <taxon>Bacillota</taxon>
        <taxon>Tissierellia</taxon>
        <taxon>Tissierellales</taxon>
        <taxon>Peptoniphilaceae</taxon>
        <taxon>Aedoeadaptatus</taxon>
    </lineage>
</organism>
<sequence>MRLDEMQRKAAEGIDASMAVSAGAGAGKTRVLTERIRNILTRTDERVLAITFTVRAAEEMRARIEAAVDDLDPGRVKVSTIDGFCRHLLHIHSDRAGTLGGMEQLQEGEARAMLEASYREIEEALIALGADTLMHALDMRPAAFSAEVMDFYEELRTRGNLHAFRTKRFAATDPEGELMRHVLYMKQNYPKGNTKFQQALKAIDDEALSALSGADRTAFLESLPAPGGKSTFRPEDQEKFDRLRREMMMAREEENRPYTEILAQIFRRLDENYRKHKDAAGAVDFADLLEKATALIEAEPALSASYGHILVDEFQDTNPLQIRFLERLAESSTVFVVGDKKQSIYGFRGADLDESAAFRRKLKEAGGVVAELTNNYRSHAALVDAINEIFAPQMPDYVPLAGHGTGDVRLEAVDLGESASQEERVRKEAEWIAADIQEGGGGSRALLLRTTTHAAIYEAVFQAYGIRYRNRSGRGFFETREVRDLLALLRAKAKGIFDAEALRGPFVGYNREDLFLEAKDPNYSTQKKRACLDLLQKIDVYGSAYDALQTAVYATGYAVYVRERRGEQGIANLDRLFALAKEYDAEGSTLYGFVGEMERRARWEDEGQARFGGDADIEISTIHKAKGLEYDTVYLGALFTKEKSDGGHWNYSDLYGAGLCRDGARYAFDQNADAMARFREEEARRLLYVAMTRAKSALVLLRSGKETEGFSGFLQSVAFTADPKMPKPPKRAQTVPPAHAVSAPVSVASRKPVTSASALLQTVEAPYASAGFGKKEAARRRHLGVLFHHYMQRAQGPDARLRAHLLASARRRGLDEARLSAYIDAYDDLFGWGEILAAEVPFVVDFPRVILEGAFDQIRRIDGKIAIVDMKTGTRGAESPAMAVYRLQLGLYGMAYRQIRGTFPTLYIYTPADGKKTEVRLTTEEITRIEKMLKG</sequence>
<evidence type="ECO:0000256" key="13">
    <source>
        <dbReference type="ARBA" id="ARBA00034808"/>
    </source>
</evidence>
<keyword evidence="9" id="KW-0238">DNA-binding</keyword>
<dbReference type="PROSITE" id="PS51198">
    <property type="entry name" value="UVRD_HELICASE_ATP_BIND"/>
    <property type="match status" value="1"/>
</dbReference>
<dbReference type="InterPro" id="IPR011335">
    <property type="entry name" value="Restrct_endonuc-II-like"/>
</dbReference>
<dbReference type="InterPro" id="IPR027417">
    <property type="entry name" value="P-loop_NTPase"/>
</dbReference>
<evidence type="ECO:0000259" key="17">
    <source>
        <dbReference type="PROSITE" id="PS51217"/>
    </source>
</evidence>
<evidence type="ECO:0000256" key="11">
    <source>
        <dbReference type="ARBA" id="ARBA00023235"/>
    </source>
</evidence>
<dbReference type="Proteomes" id="UP000269544">
    <property type="component" value="Chromosome"/>
</dbReference>
<dbReference type="CDD" id="cd17932">
    <property type="entry name" value="DEXQc_UvrD"/>
    <property type="match status" value="1"/>
</dbReference>
<protein>
    <recommendedName>
        <fullName evidence="13">DNA 3'-5' helicase</fullName>
        <ecNumber evidence="13">5.6.2.4</ecNumber>
    </recommendedName>
</protein>
<evidence type="ECO:0000259" key="16">
    <source>
        <dbReference type="PROSITE" id="PS51198"/>
    </source>
</evidence>
<dbReference type="InterPro" id="IPR014016">
    <property type="entry name" value="UvrD-like_ATP-bd"/>
</dbReference>
<evidence type="ECO:0000256" key="8">
    <source>
        <dbReference type="ARBA" id="ARBA00022840"/>
    </source>
</evidence>
<dbReference type="GO" id="GO:0005524">
    <property type="term" value="F:ATP binding"/>
    <property type="evidence" value="ECO:0007669"/>
    <property type="project" value="UniProtKB-UniRule"/>
</dbReference>
<keyword evidence="7" id="KW-0269">Exonuclease</keyword>
<reference evidence="18 19" key="1">
    <citation type="submission" date="2018-12" db="EMBL/GenBank/DDBJ databases">
        <authorList>
            <consortium name="Pathogen Informatics"/>
        </authorList>
    </citation>
    <scope>NUCLEOTIDE SEQUENCE [LARGE SCALE GENOMIC DNA]</scope>
    <source>
        <strain evidence="18 19">NCTC13079</strain>
    </source>
</reference>
<dbReference type="GO" id="GO:0003677">
    <property type="term" value="F:DNA binding"/>
    <property type="evidence" value="ECO:0007669"/>
    <property type="project" value="UniProtKB-KW"/>
</dbReference>
<feature type="binding site" evidence="15">
    <location>
        <begin position="22"/>
        <end position="29"/>
    </location>
    <ligand>
        <name>ATP</name>
        <dbReference type="ChEBI" id="CHEBI:30616"/>
    </ligand>
</feature>
<dbReference type="PANTHER" id="PTHR11070">
    <property type="entry name" value="UVRD / RECB / PCRA DNA HELICASE FAMILY MEMBER"/>
    <property type="match status" value="1"/>
</dbReference>
<dbReference type="Gene3D" id="3.90.320.10">
    <property type="match status" value="1"/>
</dbReference>
<proteinExistence type="inferred from homology"/>
<keyword evidence="5 15" id="KW-0378">Hydrolase</keyword>
<feature type="domain" description="UvrD-like helicase C-terminal" evidence="17">
    <location>
        <begin position="380"/>
        <end position="627"/>
    </location>
</feature>
<evidence type="ECO:0000256" key="12">
    <source>
        <dbReference type="ARBA" id="ARBA00034617"/>
    </source>
</evidence>
<evidence type="ECO:0000256" key="5">
    <source>
        <dbReference type="ARBA" id="ARBA00022801"/>
    </source>
</evidence>
<dbReference type="GO" id="GO:0043138">
    <property type="term" value="F:3'-5' DNA helicase activity"/>
    <property type="evidence" value="ECO:0007669"/>
    <property type="project" value="UniProtKB-EC"/>
</dbReference>
<dbReference type="EC" id="5.6.2.4" evidence="13"/>
<dbReference type="InterPro" id="IPR011604">
    <property type="entry name" value="PDDEXK-like_dom_sf"/>
</dbReference>
<keyword evidence="19" id="KW-1185">Reference proteome</keyword>
<evidence type="ECO:0000256" key="9">
    <source>
        <dbReference type="ARBA" id="ARBA00023125"/>
    </source>
</evidence>
<evidence type="ECO:0000256" key="2">
    <source>
        <dbReference type="ARBA" id="ARBA00022722"/>
    </source>
</evidence>
<keyword evidence="6 15" id="KW-0347">Helicase</keyword>
<comment type="catalytic activity">
    <reaction evidence="12">
        <text>Couples ATP hydrolysis with the unwinding of duplex DNA by translocating in the 3'-5' direction.</text>
        <dbReference type="EC" id="5.6.2.4"/>
    </reaction>
</comment>
<comment type="similarity">
    <text evidence="1">Belongs to the helicase family. UvrD subfamily.</text>
</comment>
<dbReference type="PROSITE" id="PS51217">
    <property type="entry name" value="UVRD_HELICASE_CTER"/>
    <property type="match status" value="1"/>
</dbReference>
<dbReference type="Gene3D" id="1.10.486.10">
    <property type="entry name" value="PCRA, domain 4"/>
    <property type="match status" value="1"/>
</dbReference>
<dbReference type="GO" id="GO:0004527">
    <property type="term" value="F:exonuclease activity"/>
    <property type="evidence" value="ECO:0007669"/>
    <property type="project" value="UniProtKB-KW"/>
</dbReference>
<evidence type="ECO:0000256" key="7">
    <source>
        <dbReference type="ARBA" id="ARBA00022839"/>
    </source>
</evidence>
<dbReference type="EMBL" id="LR134523">
    <property type="protein sequence ID" value="VEJ36002.1"/>
    <property type="molecule type" value="Genomic_DNA"/>
</dbReference>
<evidence type="ECO:0000313" key="18">
    <source>
        <dbReference type="EMBL" id="VEJ36002.1"/>
    </source>
</evidence>
<gene>
    <name evidence="18" type="primary">uvrD</name>
    <name evidence="18" type="ORF">NCTC13079_01193</name>
</gene>
<dbReference type="InterPro" id="IPR038726">
    <property type="entry name" value="PDDEXK_AddAB-type"/>
</dbReference>
<dbReference type="InterPro" id="IPR000212">
    <property type="entry name" value="DNA_helicase_UvrD/REP"/>
</dbReference>